<accession>A0ACB9Q2A6</accession>
<name>A0ACB9Q2A6_BAUVA</name>
<keyword evidence="2" id="KW-1185">Reference proteome</keyword>
<proteinExistence type="predicted"/>
<dbReference type="Proteomes" id="UP000828941">
    <property type="component" value="Chromosome 2"/>
</dbReference>
<evidence type="ECO:0000313" key="2">
    <source>
        <dbReference type="Proteomes" id="UP000828941"/>
    </source>
</evidence>
<protein>
    <submittedName>
        <fullName evidence="1">Uncharacterized protein</fullName>
    </submittedName>
</protein>
<gene>
    <name evidence="1" type="ORF">L6164_003758</name>
</gene>
<reference evidence="1 2" key="1">
    <citation type="journal article" date="2022" name="DNA Res.">
        <title>Chromosomal-level genome assembly of the orchid tree Bauhinia variegata (Leguminosae; Cercidoideae) supports the allotetraploid origin hypothesis of Bauhinia.</title>
        <authorList>
            <person name="Zhong Y."/>
            <person name="Chen Y."/>
            <person name="Zheng D."/>
            <person name="Pang J."/>
            <person name="Liu Y."/>
            <person name="Luo S."/>
            <person name="Meng S."/>
            <person name="Qian L."/>
            <person name="Wei D."/>
            <person name="Dai S."/>
            <person name="Zhou R."/>
        </authorList>
    </citation>
    <scope>NUCLEOTIDE SEQUENCE [LARGE SCALE GENOMIC DNA]</scope>
    <source>
        <strain evidence="1">BV-YZ2020</strain>
    </source>
</reference>
<sequence>MNEESHVHCQLLKKVMVEILKFPSVAKSCLVRAKTERSEGEKVKLCSSSRYYNAVKFSFLFLPSHFTPEQAINIKTNYIRVLAIRCQQRRHTKKQIRCILMTE</sequence>
<organism evidence="1 2">
    <name type="scientific">Bauhinia variegata</name>
    <name type="common">Purple orchid tree</name>
    <name type="synonym">Phanera variegata</name>
    <dbReference type="NCBI Taxonomy" id="167791"/>
    <lineage>
        <taxon>Eukaryota</taxon>
        <taxon>Viridiplantae</taxon>
        <taxon>Streptophyta</taxon>
        <taxon>Embryophyta</taxon>
        <taxon>Tracheophyta</taxon>
        <taxon>Spermatophyta</taxon>
        <taxon>Magnoliopsida</taxon>
        <taxon>eudicotyledons</taxon>
        <taxon>Gunneridae</taxon>
        <taxon>Pentapetalae</taxon>
        <taxon>rosids</taxon>
        <taxon>fabids</taxon>
        <taxon>Fabales</taxon>
        <taxon>Fabaceae</taxon>
        <taxon>Cercidoideae</taxon>
        <taxon>Cercideae</taxon>
        <taxon>Bauhiniinae</taxon>
        <taxon>Bauhinia</taxon>
    </lineage>
</organism>
<comment type="caution">
    <text evidence="1">The sequence shown here is derived from an EMBL/GenBank/DDBJ whole genome shotgun (WGS) entry which is preliminary data.</text>
</comment>
<evidence type="ECO:0000313" key="1">
    <source>
        <dbReference type="EMBL" id="KAI4354936.1"/>
    </source>
</evidence>
<dbReference type="EMBL" id="CM039427">
    <property type="protein sequence ID" value="KAI4354936.1"/>
    <property type="molecule type" value="Genomic_DNA"/>
</dbReference>